<dbReference type="Proteomes" id="UP000837857">
    <property type="component" value="Chromosome 9"/>
</dbReference>
<organism evidence="6 7">
    <name type="scientific">Iphiclides podalirius</name>
    <name type="common">scarce swallowtail</name>
    <dbReference type="NCBI Taxonomy" id="110791"/>
    <lineage>
        <taxon>Eukaryota</taxon>
        <taxon>Metazoa</taxon>
        <taxon>Ecdysozoa</taxon>
        <taxon>Arthropoda</taxon>
        <taxon>Hexapoda</taxon>
        <taxon>Insecta</taxon>
        <taxon>Pterygota</taxon>
        <taxon>Neoptera</taxon>
        <taxon>Endopterygota</taxon>
        <taxon>Lepidoptera</taxon>
        <taxon>Glossata</taxon>
        <taxon>Ditrysia</taxon>
        <taxon>Papilionoidea</taxon>
        <taxon>Papilionidae</taxon>
        <taxon>Papilioninae</taxon>
        <taxon>Iphiclides</taxon>
    </lineage>
</organism>
<dbReference type="InterPro" id="IPR013818">
    <property type="entry name" value="Lipase"/>
</dbReference>
<proteinExistence type="inferred from homology"/>
<evidence type="ECO:0000313" key="6">
    <source>
        <dbReference type="EMBL" id="CAH2076731.1"/>
    </source>
</evidence>
<dbReference type="EMBL" id="OW152821">
    <property type="protein sequence ID" value="CAH2076731.1"/>
    <property type="molecule type" value="Genomic_DNA"/>
</dbReference>
<comment type="subcellular location">
    <subcellularLocation>
        <location evidence="1">Secreted</location>
    </subcellularLocation>
</comment>
<protein>
    <recommendedName>
        <fullName evidence="5">Lipase domain-containing protein</fullName>
    </recommendedName>
</protein>
<evidence type="ECO:0000256" key="4">
    <source>
        <dbReference type="RuleBase" id="RU004262"/>
    </source>
</evidence>
<dbReference type="PANTHER" id="PTHR11610:SF190">
    <property type="entry name" value="VITELLOGENIN-3-LIKE PROTEIN"/>
    <property type="match status" value="1"/>
</dbReference>
<evidence type="ECO:0000256" key="3">
    <source>
        <dbReference type="ARBA" id="ARBA00022525"/>
    </source>
</evidence>
<dbReference type="InterPro" id="IPR000734">
    <property type="entry name" value="TAG_lipase"/>
</dbReference>
<evidence type="ECO:0000256" key="2">
    <source>
        <dbReference type="ARBA" id="ARBA00010701"/>
    </source>
</evidence>
<accession>A0ABN8J9A7</accession>
<gene>
    <name evidence="6" type="ORF">IPOD504_LOCUS17391</name>
</gene>
<keyword evidence="3" id="KW-0964">Secreted</keyword>
<dbReference type="InterPro" id="IPR029058">
    <property type="entry name" value="AB_hydrolase_fold"/>
</dbReference>
<sequence>MTNSQRSGDPNRDNFLNPREVLTNNQQSFDNSGIELSRDTVVVVHGHQASAFSSLNPALKNTFLQNYDVNVIVVDWATNARLSYSLAVSAVPSVGAYIGDLISTLVDANKVSLDRLHLIGFGLGAHVVGFAGRKLQGTIARITGLDPSGQQWGSNSGRLANSDARYVEVIHTDSDGLLSNGLGIAIGDVDFFPNGGSNQPGCLLSSTCSHNRAWELFAATLRVDNELVGNGCASARQLKWDRCNGDPLKMGTNEYSKRG</sequence>
<name>A0ABN8J9A7_9NEOP</name>
<evidence type="ECO:0000313" key="7">
    <source>
        <dbReference type="Proteomes" id="UP000837857"/>
    </source>
</evidence>
<reference evidence="6" key="1">
    <citation type="submission" date="2022-03" db="EMBL/GenBank/DDBJ databases">
        <authorList>
            <person name="Martin H S."/>
        </authorList>
    </citation>
    <scope>NUCLEOTIDE SEQUENCE</scope>
</reference>
<dbReference type="PANTHER" id="PTHR11610">
    <property type="entry name" value="LIPASE"/>
    <property type="match status" value="1"/>
</dbReference>
<keyword evidence="7" id="KW-1185">Reference proteome</keyword>
<evidence type="ECO:0000259" key="5">
    <source>
        <dbReference type="Pfam" id="PF00151"/>
    </source>
</evidence>
<feature type="non-terminal residue" evidence="6">
    <location>
        <position position="259"/>
    </location>
</feature>
<dbReference type="Pfam" id="PF00151">
    <property type="entry name" value="Lipase"/>
    <property type="match status" value="1"/>
</dbReference>
<dbReference type="Gene3D" id="3.40.50.1820">
    <property type="entry name" value="alpha/beta hydrolase"/>
    <property type="match status" value="1"/>
</dbReference>
<dbReference type="PRINTS" id="PR00821">
    <property type="entry name" value="TAGLIPASE"/>
</dbReference>
<dbReference type="SUPFAM" id="SSF53474">
    <property type="entry name" value="alpha/beta-Hydrolases"/>
    <property type="match status" value="1"/>
</dbReference>
<comment type="similarity">
    <text evidence="2 4">Belongs to the AB hydrolase superfamily. Lipase family.</text>
</comment>
<evidence type="ECO:0000256" key="1">
    <source>
        <dbReference type="ARBA" id="ARBA00004613"/>
    </source>
</evidence>
<feature type="domain" description="Lipase" evidence="5">
    <location>
        <begin position="21"/>
        <end position="244"/>
    </location>
</feature>